<name>A0A8X6WUF4_9ARAC</name>
<evidence type="ECO:0000313" key="1">
    <source>
        <dbReference type="EMBL" id="GFY41529.1"/>
    </source>
</evidence>
<protein>
    <submittedName>
        <fullName evidence="1">Uncharacterized protein</fullName>
    </submittedName>
</protein>
<sequence length="158" mass="18129">MFGYSSVRSSPQGKGEFTMEFSDLPAAEIFFNKNLFSSPKMWLRISEVEIFEIFFSYEKGIFLWNNNKVQGKLLVGVLDKFLCMKGCDDRFVATHALGVNNYLIIEEFLQMSSKIKRKVTVENSKDDSDQPRRPSVFERLGPGAVNIATQPTDVRFMF</sequence>
<proteinExistence type="predicted"/>
<accession>A0A8X6WUF4</accession>
<dbReference type="Proteomes" id="UP000886998">
    <property type="component" value="Unassembled WGS sequence"/>
</dbReference>
<keyword evidence="2" id="KW-1185">Reference proteome</keyword>
<evidence type="ECO:0000313" key="2">
    <source>
        <dbReference type="Proteomes" id="UP000886998"/>
    </source>
</evidence>
<gene>
    <name evidence="1" type="ORF">TNIN_478881</name>
</gene>
<comment type="caution">
    <text evidence="1">The sequence shown here is derived from an EMBL/GenBank/DDBJ whole genome shotgun (WGS) entry which is preliminary data.</text>
</comment>
<organism evidence="1 2">
    <name type="scientific">Trichonephila inaurata madagascariensis</name>
    <dbReference type="NCBI Taxonomy" id="2747483"/>
    <lineage>
        <taxon>Eukaryota</taxon>
        <taxon>Metazoa</taxon>
        <taxon>Ecdysozoa</taxon>
        <taxon>Arthropoda</taxon>
        <taxon>Chelicerata</taxon>
        <taxon>Arachnida</taxon>
        <taxon>Araneae</taxon>
        <taxon>Araneomorphae</taxon>
        <taxon>Entelegynae</taxon>
        <taxon>Araneoidea</taxon>
        <taxon>Nephilidae</taxon>
        <taxon>Trichonephila</taxon>
        <taxon>Trichonephila inaurata</taxon>
    </lineage>
</organism>
<reference evidence="1" key="1">
    <citation type="submission" date="2020-08" db="EMBL/GenBank/DDBJ databases">
        <title>Multicomponent nature underlies the extraordinary mechanical properties of spider dragline silk.</title>
        <authorList>
            <person name="Kono N."/>
            <person name="Nakamura H."/>
            <person name="Mori M."/>
            <person name="Yoshida Y."/>
            <person name="Ohtoshi R."/>
            <person name="Malay A.D."/>
            <person name="Moran D.A.P."/>
            <person name="Tomita M."/>
            <person name="Numata K."/>
            <person name="Arakawa K."/>
        </authorList>
    </citation>
    <scope>NUCLEOTIDE SEQUENCE</scope>
</reference>
<dbReference type="EMBL" id="BMAV01002556">
    <property type="protein sequence ID" value="GFY41529.1"/>
    <property type="molecule type" value="Genomic_DNA"/>
</dbReference>
<dbReference type="OrthoDB" id="6022762at2759"/>
<dbReference type="AlphaFoldDB" id="A0A8X6WUF4"/>